<keyword evidence="1" id="KW-0812">Transmembrane</keyword>
<accession>A0ABP6NE13</accession>
<dbReference type="EMBL" id="BAAAUT010000032">
    <property type="protein sequence ID" value="GAA3145246.1"/>
    <property type="molecule type" value="Genomic_DNA"/>
</dbReference>
<evidence type="ECO:0000313" key="2">
    <source>
        <dbReference type="EMBL" id="GAA3145246.1"/>
    </source>
</evidence>
<organism evidence="2 3">
    <name type="scientific">Planomonospora alba</name>
    <dbReference type="NCBI Taxonomy" id="161354"/>
    <lineage>
        <taxon>Bacteria</taxon>
        <taxon>Bacillati</taxon>
        <taxon>Actinomycetota</taxon>
        <taxon>Actinomycetes</taxon>
        <taxon>Streptosporangiales</taxon>
        <taxon>Streptosporangiaceae</taxon>
        <taxon>Planomonospora</taxon>
    </lineage>
</organism>
<gene>
    <name evidence="2" type="ORF">GCM10010466_40380</name>
</gene>
<keyword evidence="1" id="KW-0472">Membrane</keyword>
<protein>
    <submittedName>
        <fullName evidence="2">Uncharacterized protein</fullName>
    </submittedName>
</protein>
<evidence type="ECO:0000256" key="1">
    <source>
        <dbReference type="SAM" id="Phobius"/>
    </source>
</evidence>
<name>A0ABP6NE13_9ACTN</name>
<evidence type="ECO:0000313" key="3">
    <source>
        <dbReference type="Proteomes" id="UP001500320"/>
    </source>
</evidence>
<dbReference type="Proteomes" id="UP001500320">
    <property type="component" value="Unassembled WGS sequence"/>
</dbReference>
<sequence length="320" mass="34242">MKDIDEIAAMGSLARVAPGSRGGDPAGAGARALLAAVTSEEPPAAPAGTRTRAYRRPLLGLAAAVVLAAGAVVGPSLLESGPGLPSSYAVTRSPDGAVTIYVRDFSDAAGLERRLRELGVPAIVDRVPYGKMCREPRGRHVLDIPKGLYSVPEGIPGEEWGWRMRIDTRLFRPGQTFVWTVSAHPSGEGGSTTTYLMEGPVAPCEPVPAPEPKVLKPEFQVATFEGGSLEGFRVDEKTVGEVLPELRRRGRKVLFAVISVPPGNPGGYGVQRVQDEPVGDHWTVWEAEENDEGVIRLLVSEERHDRNPVYGGPRDATFPE</sequence>
<proteinExistence type="predicted"/>
<keyword evidence="1" id="KW-1133">Transmembrane helix</keyword>
<dbReference type="RefSeq" id="WP_344861762.1">
    <property type="nucleotide sequence ID" value="NZ_BAAAUT010000032.1"/>
</dbReference>
<feature type="transmembrane region" description="Helical" evidence="1">
    <location>
        <begin position="58"/>
        <end position="78"/>
    </location>
</feature>
<keyword evidence="3" id="KW-1185">Reference proteome</keyword>
<reference evidence="3" key="1">
    <citation type="journal article" date="2019" name="Int. J. Syst. Evol. Microbiol.">
        <title>The Global Catalogue of Microorganisms (GCM) 10K type strain sequencing project: providing services to taxonomists for standard genome sequencing and annotation.</title>
        <authorList>
            <consortium name="The Broad Institute Genomics Platform"/>
            <consortium name="The Broad Institute Genome Sequencing Center for Infectious Disease"/>
            <person name="Wu L."/>
            <person name="Ma J."/>
        </authorList>
    </citation>
    <scope>NUCLEOTIDE SEQUENCE [LARGE SCALE GENOMIC DNA]</scope>
    <source>
        <strain evidence="3">JCM 9373</strain>
    </source>
</reference>
<comment type="caution">
    <text evidence="2">The sequence shown here is derived from an EMBL/GenBank/DDBJ whole genome shotgun (WGS) entry which is preliminary data.</text>
</comment>